<dbReference type="AlphaFoldDB" id="R4U2R5"/>
<gene>
    <name evidence="2" type="ORF">SSYRP_v1c00560</name>
</gene>
<feature type="transmembrane region" description="Helical" evidence="1">
    <location>
        <begin position="23"/>
        <end position="44"/>
    </location>
</feature>
<keyword evidence="1" id="KW-1133">Transmembrane helix</keyword>
<organism evidence="2 3">
    <name type="scientific">Spiroplasma syrphidicola EA-1</name>
    <dbReference type="NCBI Taxonomy" id="1276229"/>
    <lineage>
        <taxon>Bacteria</taxon>
        <taxon>Bacillati</taxon>
        <taxon>Mycoplasmatota</taxon>
        <taxon>Mollicutes</taxon>
        <taxon>Entomoplasmatales</taxon>
        <taxon>Spiroplasmataceae</taxon>
        <taxon>Spiroplasma</taxon>
    </lineage>
</organism>
<dbReference type="EMBL" id="CP005078">
    <property type="protein sequence ID" value="AGM25652.1"/>
    <property type="molecule type" value="Genomic_DNA"/>
</dbReference>
<dbReference type="PATRIC" id="fig|1276229.3.peg.55"/>
<accession>R4U2R5</accession>
<keyword evidence="1" id="KW-0812">Transmembrane</keyword>
<reference evidence="2 3" key="1">
    <citation type="journal article" date="2013" name="Genome Biol. Evol.">
        <title>Complete genomes of two dipteran-associated spiroplasmas provided insights into the origin, dynamics, and impacts of viral invasion in spiroplasma.</title>
        <authorList>
            <person name="Ku C."/>
            <person name="Lo W.S."/>
            <person name="Chen L.L."/>
            <person name="Kuo C.H."/>
        </authorList>
    </citation>
    <scope>NUCLEOTIDE SEQUENCE [LARGE SCALE GENOMIC DNA]</scope>
    <source>
        <strain evidence="2">EA-1</strain>
    </source>
</reference>
<sequence length="324" mass="38573">MNNFLLCCYLKIAYLKWTLTNSLLFIIIFFLILVLSLTPFGLYYQTNLYQQNWNQGLSKYVLKNKYYLNKNFSGYKTIIEPQLIKVFNQNTENIIVGLIGHSLKIDNNQALYYKDREIDILNQDLNKILDEKNELWEIISSYNLLLFELIKKYTIFSVYSSGWRANLNINSIKQFISLSYKKDSLIDQLNYFLEGDKEYSWSTNEGELVYFKGLQYYEYYVYSNYLSMLDSFVSGSIQTRDPILLGNWNTNDLDYFQFLKVKILSENFYHPLYLQAFIIQRIDNIILFIILPIITILGISFLSIGWIIWIKNQNDSKKWNSNIY</sequence>
<proteinExistence type="predicted"/>
<dbReference type="STRING" id="1276229.SSYRP_v1c00560"/>
<evidence type="ECO:0008006" key="4">
    <source>
        <dbReference type="Google" id="ProtNLM"/>
    </source>
</evidence>
<dbReference type="RefSeq" id="WP_016340313.1">
    <property type="nucleotide sequence ID" value="NC_021284.1"/>
</dbReference>
<name>R4U2R5_9MOLU</name>
<dbReference type="Proteomes" id="UP000013963">
    <property type="component" value="Chromosome"/>
</dbReference>
<feature type="transmembrane region" description="Helical" evidence="1">
    <location>
        <begin position="285"/>
        <end position="309"/>
    </location>
</feature>
<evidence type="ECO:0000256" key="1">
    <source>
        <dbReference type="SAM" id="Phobius"/>
    </source>
</evidence>
<keyword evidence="1" id="KW-0472">Membrane</keyword>
<dbReference type="HOGENOM" id="CLU_857673_0_0_14"/>
<evidence type="ECO:0000313" key="3">
    <source>
        <dbReference type="Proteomes" id="UP000013963"/>
    </source>
</evidence>
<protein>
    <recommendedName>
        <fullName evidence="4">Transmembrane protein</fullName>
    </recommendedName>
</protein>
<evidence type="ECO:0000313" key="2">
    <source>
        <dbReference type="EMBL" id="AGM25652.1"/>
    </source>
</evidence>
<keyword evidence="3" id="KW-1185">Reference proteome</keyword>
<dbReference type="KEGG" id="ssyr:SSYRP_v1c00560"/>